<evidence type="ECO:0000313" key="1">
    <source>
        <dbReference type="EMBL" id="NUA99723.1"/>
    </source>
</evidence>
<reference evidence="1 2" key="1">
    <citation type="submission" date="2019-10" db="EMBL/GenBank/DDBJ databases">
        <title>Genome sequence of Azospirillum melinis.</title>
        <authorList>
            <person name="Ambrosini A."/>
            <person name="Sant'Anna F.H."/>
            <person name="Cassan F.D."/>
            <person name="Souza E.M."/>
            <person name="Passaglia L.M.P."/>
        </authorList>
    </citation>
    <scope>NUCLEOTIDE SEQUENCE [LARGE SCALE GENOMIC DNA]</scope>
    <source>
        <strain evidence="1 2">TMCY0552</strain>
    </source>
</reference>
<keyword evidence="2" id="KW-1185">Reference proteome</keyword>
<accession>A0ABX2KIU5</accession>
<proteinExistence type="predicted"/>
<dbReference type="EMBL" id="WHOS01000011">
    <property type="protein sequence ID" value="NUA99723.1"/>
    <property type="molecule type" value="Genomic_DNA"/>
</dbReference>
<gene>
    <name evidence="1" type="ORF">GBZ48_10500</name>
</gene>
<dbReference type="Proteomes" id="UP000605086">
    <property type="component" value="Unassembled WGS sequence"/>
</dbReference>
<evidence type="ECO:0000313" key="2">
    <source>
        <dbReference type="Proteomes" id="UP000605086"/>
    </source>
</evidence>
<comment type="caution">
    <text evidence="1">The sequence shown here is derived from an EMBL/GenBank/DDBJ whole genome shotgun (WGS) entry which is preliminary data.</text>
</comment>
<name>A0ABX2KIU5_9PROT</name>
<protein>
    <submittedName>
        <fullName evidence="1">Uncharacterized protein</fullName>
    </submittedName>
</protein>
<organism evidence="1 2">
    <name type="scientific">Azospirillum melinis</name>
    <dbReference type="NCBI Taxonomy" id="328839"/>
    <lineage>
        <taxon>Bacteria</taxon>
        <taxon>Pseudomonadati</taxon>
        <taxon>Pseudomonadota</taxon>
        <taxon>Alphaproteobacteria</taxon>
        <taxon>Rhodospirillales</taxon>
        <taxon>Azospirillaceae</taxon>
        <taxon>Azospirillum</taxon>
    </lineage>
</organism>
<dbReference type="RefSeq" id="WP_209798160.1">
    <property type="nucleotide sequence ID" value="NZ_JAGINN010000002.1"/>
</dbReference>
<sequence length="92" mass="10392">MPTTDPVLARIATYPWPRGGLTVRQNNHGYSLFSARTGAPVARLRPLGETNRVEVLWWRREAWRPAGPFGAVFDLDEALAFIADEPAFWIRA</sequence>